<evidence type="ECO:0000313" key="4">
    <source>
        <dbReference type="Proteomes" id="UP000468687"/>
    </source>
</evidence>
<comment type="caution">
    <text evidence="3">The sequence shown here is derived from an EMBL/GenBank/DDBJ whole genome shotgun (WGS) entry which is preliminary data.</text>
</comment>
<protein>
    <submittedName>
        <fullName evidence="3">Uncharacterized protein</fullName>
    </submittedName>
</protein>
<keyword evidence="2" id="KW-1133">Transmembrane helix</keyword>
<reference evidence="3 4" key="1">
    <citation type="journal article" date="2014" name="Int. J. Syst. Evol. Microbiol.">
        <title>Nocardioides zeae sp. nov., isolated from the stem of Zea mays.</title>
        <authorList>
            <person name="Glaeser S.P."/>
            <person name="McInroy J.A."/>
            <person name="Busse H.J."/>
            <person name="Kampfer P."/>
        </authorList>
    </citation>
    <scope>NUCLEOTIDE SEQUENCE [LARGE SCALE GENOMIC DNA]</scope>
    <source>
        <strain evidence="3 4">JCM 30728</strain>
    </source>
</reference>
<feature type="transmembrane region" description="Helical" evidence="2">
    <location>
        <begin position="101"/>
        <end position="119"/>
    </location>
</feature>
<feature type="transmembrane region" description="Helical" evidence="2">
    <location>
        <begin position="43"/>
        <end position="63"/>
    </location>
</feature>
<dbReference type="AlphaFoldDB" id="A0A6P0HNK5"/>
<dbReference type="EMBL" id="JAAGXA010000016">
    <property type="protein sequence ID" value="NEN80218.1"/>
    <property type="molecule type" value="Genomic_DNA"/>
</dbReference>
<gene>
    <name evidence="3" type="ORF">G3T38_18310</name>
</gene>
<proteinExistence type="predicted"/>
<evidence type="ECO:0000313" key="3">
    <source>
        <dbReference type="EMBL" id="NEN80218.1"/>
    </source>
</evidence>
<keyword evidence="2" id="KW-0812">Transmembrane</keyword>
<feature type="transmembrane region" description="Helical" evidence="2">
    <location>
        <begin position="255"/>
        <end position="277"/>
    </location>
</feature>
<evidence type="ECO:0000256" key="1">
    <source>
        <dbReference type="SAM" id="MobiDB-lite"/>
    </source>
</evidence>
<feature type="region of interest" description="Disordered" evidence="1">
    <location>
        <begin position="292"/>
        <end position="311"/>
    </location>
</feature>
<name>A0A6P0HNK5_9ACTN</name>
<sequence>MLVVGGLALLVLGGTGVLPDVTEGIGAVAVTSAYTWALAARTGGRPIVFAALAAVAGAVVLLLDTQELRTGAAVMTCTVGAVLGVMATVPARQFLIAVREVVIAVVLAGGAAVAAVGYAPTISLVRFEYTVLALSFVVVLGLVYRLGAGLHGLGRRGVIAVVVGSLVLAVILAYAEALRRYGATSVVGSVLDSASWMLETVGGVPRPIQAALGVPALAWGTYMRARRRQGWWLCIFGVAATAPVANGVMNPSATLLQALLGVVYSLAIGFVIAYVVIRADLALTGSRGSRARRNEERSAVRPEPSRTRPLL</sequence>
<feature type="transmembrane region" description="Helical" evidence="2">
    <location>
        <begin position="157"/>
        <end position="175"/>
    </location>
</feature>
<accession>A0A6P0HNK5</accession>
<feature type="transmembrane region" description="Helical" evidence="2">
    <location>
        <begin position="230"/>
        <end position="249"/>
    </location>
</feature>
<dbReference type="Proteomes" id="UP000468687">
    <property type="component" value="Unassembled WGS sequence"/>
</dbReference>
<organism evidence="3 4">
    <name type="scientific">Nocardioides zeae</name>
    <dbReference type="NCBI Taxonomy" id="1457234"/>
    <lineage>
        <taxon>Bacteria</taxon>
        <taxon>Bacillati</taxon>
        <taxon>Actinomycetota</taxon>
        <taxon>Actinomycetes</taxon>
        <taxon>Propionibacteriales</taxon>
        <taxon>Nocardioidaceae</taxon>
        <taxon>Nocardioides</taxon>
    </lineage>
</organism>
<keyword evidence="4" id="KW-1185">Reference proteome</keyword>
<feature type="transmembrane region" description="Helical" evidence="2">
    <location>
        <begin position="70"/>
        <end position="89"/>
    </location>
</feature>
<feature type="transmembrane region" description="Helical" evidence="2">
    <location>
        <begin position="131"/>
        <end position="151"/>
    </location>
</feature>
<keyword evidence="2" id="KW-0472">Membrane</keyword>
<evidence type="ECO:0000256" key="2">
    <source>
        <dbReference type="SAM" id="Phobius"/>
    </source>
</evidence>